<reference evidence="1 2" key="1">
    <citation type="submission" date="2016-02" db="EMBL/GenBank/DDBJ databases">
        <title>Corynebacterium glutamicum N24 whole genome sequencing project.</title>
        <authorList>
            <person name="Matsutani M."/>
            <person name="Nangtapong N."/>
            <person name="Yakushi T."/>
            <person name="Matsushita K."/>
        </authorList>
    </citation>
    <scope>NUCLEOTIDE SEQUENCE [LARGE SCALE GENOMIC DNA]</scope>
    <source>
        <strain evidence="1 2">N24</strain>
    </source>
</reference>
<sequence>MSISRDFDAWMDERGIVAEAEVIPDHACQVFLPMEGVRISLKQTEGEQQHNKSARLEAARAMVSDLLG</sequence>
<dbReference type="KEGG" id="csur:N24_2569"/>
<dbReference type="EMBL" id="AP017369">
    <property type="protein sequence ID" value="BAU96831.1"/>
    <property type="molecule type" value="Genomic_DNA"/>
</dbReference>
<keyword evidence="2" id="KW-1185">Reference proteome</keyword>
<gene>
    <name evidence="1" type="ORF">N24_2569</name>
</gene>
<dbReference type="AlphaFoldDB" id="A0A160PUL9"/>
<accession>A0A160PUL9</accession>
<evidence type="ECO:0000313" key="2">
    <source>
        <dbReference type="Proteomes" id="UP000218244"/>
    </source>
</evidence>
<proteinExistence type="predicted"/>
<name>A0A160PUL9_9CORY</name>
<dbReference type="RefSeq" id="WP_096460200.1">
    <property type="nucleotide sequence ID" value="NZ_AP017369.1"/>
</dbReference>
<protein>
    <submittedName>
        <fullName evidence="1">Uncharacterized protein</fullName>
    </submittedName>
</protein>
<evidence type="ECO:0000313" key="1">
    <source>
        <dbReference type="EMBL" id="BAU96831.1"/>
    </source>
</evidence>
<organism evidence="1 2">
    <name type="scientific">Corynebacterium suranareeae</name>
    <dbReference type="NCBI Taxonomy" id="2506452"/>
    <lineage>
        <taxon>Bacteria</taxon>
        <taxon>Bacillati</taxon>
        <taxon>Actinomycetota</taxon>
        <taxon>Actinomycetes</taxon>
        <taxon>Mycobacteriales</taxon>
        <taxon>Corynebacteriaceae</taxon>
        <taxon>Corynebacterium</taxon>
    </lineage>
</organism>
<dbReference type="Proteomes" id="UP000218244">
    <property type="component" value="Chromosome"/>
</dbReference>